<dbReference type="Gene3D" id="3.40.720.10">
    <property type="entry name" value="Alkaline Phosphatase, subunit A"/>
    <property type="match status" value="2"/>
</dbReference>
<feature type="signal peptide" evidence="1">
    <location>
        <begin position="1"/>
        <end position="24"/>
    </location>
</feature>
<keyword evidence="3" id="KW-1185">Reference proteome</keyword>
<accession>A0A5S5BWK8</accession>
<gene>
    <name evidence="2" type="ORF">BCM02_11177</name>
</gene>
<dbReference type="OrthoDB" id="1956004at2"/>
<evidence type="ECO:0000256" key="1">
    <source>
        <dbReference type="SAM" id="SignalP"/>
    </source>
</evidence>
<proteinExistence type="predicted"/>
<dbReference type="Pfam" id="PF01663">
    <property type="entry name" value="Phosphodiest"/>
    <property type="match status" value="2"/>
</dbReference>
<dbReference type="RefSeq" id="WP_148932142.1">
    <property type="nucleotide sequence ID" value="NZ_VNHS01000011.1"/>
</dbReference>
<sequence>MMNKTLRLSTVALLAAMLTLPSYAAFRTASAAAAVPTDASLQLKFEGNASDSSASQTPVIVSGSPSYAAGRVGSAISFTAAGQYLNLGRTASTTFGASTDYTVAFWIQSSGVSGDPVIIGNKNWNSGANAGWIMSLQSNGSIKWNYTPAGQTRTDVTISGVADGAWHYIAVTHNRDGSAKFYKDGQLVNSVSISAKPGSIDTTAGTNVAQDGTGSYGYALYAKLDEFQLFKRELSADEIAALYQSAPALPKKKKVIVIGIDGARPDALQAANTPAIDALVASGAYTWTANANSNYTWSATGWSTLHNGVWFAKHGVTDNSWTNANFTQYPSLMKRAEQYQSALSTASIVHWSPINTTLVDGVDLEKNVATDAAVVTETVNLLQTGSPDFLFLQFDDVDHAGHTYGFGPSVPQYISAFQTVDGQIGTIVSAIKNRAAYAQEDWLILLSTDHGGKGTNHGGSSVEERTIFFIASGDAAAKGPISTATNQTDVMVTALKHLGVPVQTSWNLDGKAVGLK</sequence>
<dbReference type="SUPFAM" id="SSF49899">
    <property type="entry name" value="Concanavalin A-like lectins/glucanases"/>
    <property type="match status" value="1"/>
</dbReference>
<organism evidence="2 3">
    <name type="scientific">Paenibacillus methanolicus</name>
    <dbReference type="NCBI Taxonomy" id="582686"/>
    <lineage>
        <taxon>Bacteria</taxon>
        <taxon>Bacillati</taxon>
        <taxon>Bacillota</taxon>
        <taxon>Bacilli</taxon>
        <taxon>Bacillales</taxon>
        <taxon>Paenibacillaceae</taxon>
        <taxon>Paenibacillus</taxon>
    </lineage>
</organism>
<dbReference type="PANTHER" id="PTHR10151">
    <property type="entry name" value="ECTONUCLEOTIDE PYROPHOSPHATASE/PHOSPHODIESTERASE"/>
    <property type="match status" value="1"/>
</dbReference>
<dbReference type="InterPro" id="IPR002591">
    <property type="entry name" value="Phosphodiest/P_Trfase"/>
</dbReference>
<protein>
    <submittedName>
        <fullName evidence="2">Type I phosphodiesterase/nucleotide pyrophosphatase</fullName>
    </submittedName>
</protein>
<comment type="caution">
    <text evidence="2">The sequence shown here is derived from an EMBL/GenBank/DDBJ whole genome shotgun (WGS) entry which is preliminary data.</text>
</comment>
<dbReference type="PANTHER" id="PTHR10151:SF120">
    <property type="entry name" value="BIS(5'-ADENOSYL)-TRIPHOSPHATASE"/>
    <property type="match status" value="1"/>
</dbReference>
<dbReference type="GO" id="GO:0016787">
    <property type="term" value="F:hydrolase activity"/>
    <property type="evidence" value="ECO:0007669"/>
    <property type="project" value="UniProtKB-ARBA"/>
</dbReference>
<dbReference type="InterPro" id="IPR013320">
    <property type="entry name" value="ConA-like_dom_sf"/>
</dbReference>
<evidence type="ECO:0000313" key="3">
    <source>
        <dbReference type="Proteomes" id="UP000323257"/>
    </source>
</evidence>
<evidence type="ECO:0000313" key="2">
    <source>
        <dbReference type="EMBL" id="TYP70572.1"/>
    </source>
</evidence>
<name>A0A5S5BWK8_9BACL</name>
<dbReference type="AlphaFoldDB" id="A0A5S5BWK8"/>
<dbReference type="Proteomes" id="UP000323257">
    <property type="component" value="Unassembled WGS sequence"/>
</dbReference>
<dbReference type="SUPFAM" id="SSF53649">
    <property type="entry name" value="Alkaline phosphatase-like"/>
    <property type="match status" value="1"/>
</dbReference>
<keyword evidence="1" id="KW-0732">Signal</keyword>
<dbReference type="Pfam" id="PF13385">
    <property type="entry name" value="Laminin_G_3"/>
    <property type="match status" value="1"/>
</dbReference>
<dbReference type="EMBL" id="VNHS01000011">
    <property type="protein sequence ID" value="TYP70572.1"/>
    <property type="molecule type" value="Genomic_DNA"/>
</dbReference>
<dbReference type="InterPro" id="IPR017850">
    <property type="entry name" value="Alkaline_phosphatase_core_sf"/>
</dbReference>
<reference evidence="2 3" key="1">
    <citation type="submission" date="2019-07" db="EMBL/GenBank/DDBJ databases">
        <title>Genomic Encyclopedia of Type Strains, Phase III (KMG-III): the genomes of soil and plant-associated and newly described type strains.</title>
        <authorList>
            <person name="Whitman W."/>
        </authorList>
    </citation>
    <scope>NUCLEOTIDE SEQUENCE [LARGE SCALE GENOMIC DNA]</scope>
    <source>
        <strain evidence="2 3">BL24</strain>
    </source>
</reference>
<feature type="chain" id="PRO_5024452367" evidence="1">
    <location>
        <begin position="25"/>
        <end position="516"/>
    </location>
</feature>
<dbReference type="Gene3D" id="2.60.120.200">
    <property type="match status" value="1"/>
</dbReference>